<accession>A0AAN8A200</accession>
<name>A0AAN8A200_9PEZI</name>
<proteinExistence type="predicted"/>
<evidence type="ECO:0000313" key="1">
    <source>
        <dbReference type="EMBL" id="KAK5699070.1"/>
    </source>
</evidence>
<dbReference type="EMBL" id="JAVRQU010000009">
    <property type="protein sequence ID" value="KAK5699070.1"/>
    <property type="molecule type" value="Genomic_DNA"/>
</dbReference>
<sequence length="240" mass="27269">MAALQGSSSRDIFDFMGLAQELRDLMYGELRSDVPMVKEDGTGIRLIASRLPRTNILVISRQISSEYRAIAEKEMRLSVQDHLAEACEEIDYTIPTKLLSATELHMYVFVACKQRTHPSECALVKEMQFHKERMIHVVEQLHQLRISYVHVRLIDDDHAEKDSLVAFMESCALVTAATPSRIAQLDVTASLWDDDMEPALWDYAEPGRLVVTWKQGQGLTWEDRVVEGKTDEEKSDAESA</sequence>
<dbReference type="AlphaFoldDB" id="A0AAN8A200"/>
<reference evidence="1" key="1">
    <citation type="submission" date="2023-08" db="EMBL/GenBank/DDBJ databases">
        <title>Black Yeasts Isolated from many extreme environments.</title>
        <authorList>
            <person name="Coleine C."/>
            <person name="Stajich J.E."/>
            <person name="Selbmann L."/>
        </authorList>
    </citation>
    <scope>NUCLEOTIDE SEQUENCE</scope>
    <source>
        <strain evidence="1">CCFEE 5810</strain>
    </source>
</reference>
<dbReference type="Proteomes" id="UP001310594">
    <property type="component" value="Unassembled WGS sequence"/>
</dbReference>
<comment type="caution">
    <text evidence="1">The sequence shown here is derived from an EMBL/GenBank/DDBJ whole genome shotgun (WGS) entry which is preliminary data.</text>
</comment>
<evidence type="ECO:0000313" key="2">
    <source>
        <dbReference type="Proteomes" id="UP001310594"/>
    </source>
</evidence>
<organism evidence="1 2">
    <name type="scientific">Elasticomyces elasticus</name>
    <dbReference type="NCBI Taxonomy" id="574655"/>
    <lineage>
        <taxon>Eukaryota</taxon>
        <taxon>Fungi</taxon>
        <taxon>Dikarya</taxon>
        <taxon>Ascomycota</taxon>
        <taxon>Pezizomycotina</taxon>
        <taxon>Dothideomycetes</taxon>
        <taxon>Dothideomycetidae</taxon>
        <taxon>Mycosphaerellales</taxon>
        <taxon>Teratosphaeriaceae</taxon>
        <taxon>Elasticomyces</taxon>
    </lineage>
</organism>
<gene>
    <name evidence="1" type="ORF">LTR97_006719</name>
</gene>
<protein>
    <submittedName>
        <fullName evidence="1">Uncharacterized protein</fullName>
    </submittedName>
</protein>